<dbReference type="GO" id="GO:0000981">
    <property type="term" value="F:DNA-binding transcription factor activity, RNA polymerase II-specific"/>
    <property type="evidence" value="ECO:0007669"/>
    <property type="project" value="InterPro"/>
</dbReference>
<feature type="domain" description="BHLH" evidence="11">
    <location>
        <begin position="104"/>
        <end position="154"/>
    </location>
</feature>
<dbReference type="CDD" id="cd19737">
    <property type="entry name" value="bHLH-PAS_NPAS2_PASD4"/>
    <property type="match status" value="1"/>
</dbReference>
<dbReference type="SMART" id="SM00091">
    <property type="entry name" value="PAS"/>
    <property type="match status" value="2"/>
</dbReference>
<dbReference type="Pfam" id="PF00010">
    <property type="entry name" value="HLH"/>
    <property type="match status" value="1"/>
</dbReference>
<dbReference type="OrthoDB" id="411251at2759"/>
<dbReference type="EMBL" id="JADDUC020000002">
    <property type="protein sequence ID" value="KAI1241697.1"/>
    <property type="molecule type" value="Genomic_DNA"/>
</dbReference>
<keyword evidence="6" id="KW-0804">Transcription</keyword>
<dbReference type="GO" id="GO:0000978">
    <property type="term" value="F:RNA polymerase II cis-regulatory region sequence-specific DNA binding"/>
    <property type="evidence" value="ECO:0007669"/>
    <property type="project" value="TreeGrafter"/>
</dbReference>
<evidence type="ECO:0000313" key="14">
    <source>
        <dbReference type="Proteomes" id="UP000618051"/>
    </source>
</evidence>
<dbReference type="PROSITE" id="PS50112">
    <property type="entry name" value="PAS"/>
    <property type="match status" value="1"/>
</dbReference>
<comment type="caution">
    <text evidence="12">The sequence shown here is derived from an EMBL/GenBank/DDBJ whole genome shotgun (WGS) entry which is preliminary data.</text>
</comment>
<keyword evidence="5" id="KW-0010">Activator</keyword>
<dbReference type="InterPro" id="IPR001067">
    <property type="entry name" value="Nuc_translocat"/>
</dbReference>
<dbReference type="InterPro" id="IPR047230">
    <property type="entry name" value="CLOCK-like"/>
</dbReference>
<feature type="domain" description="PAS" evidence="10">
    <location>
        <begin position="177"/>
        <end position="247"/>
    </location>
</feature>
<name>A0A835NXJ2_9PASS</name>
<dbReference type="SUPFAM" id="SSF47459">
    <property type="entry name" value="HLH, helix-loop-helix DNA-binding domain"/>
    <property type="match status" value="1"/>
</dbReference>
<evidence type="ECO:0000256" key="9">
    <source>
        <dbReference type="SAM" id="MobiDB-lite"/>
    </source>
</evidence>
<dbReference type="Pfam" id="PF00989">
    <property type="entry name" value="PAS"/>
    <property type="match status" value="1"/>
</dbReference>
<keyword evidence="1" id="KW-0677">Repeat</keyword>
<dbReference type="InterPro" id="IPR036638">
    <property type="entry name" value="HLH_DNA-bd_sf"/>
</dbReference>
<reference evidence="12" key="1">
    <citation type="submission" date="2020-10" db="EMBL/GenBank/DDBJ databases">
        <title>Feather gene expression reveals the developmental basis of iridescence in African starlings.</title>
        <authorList>
            <person name="Rubenstein D.R."/>
        </authorList>
    </citation>
    <scope>NUCLEOTIDE SEQUENCE</scope>
    <source>
        <strain evidence="12">SS15</strain>
        <tissue evidence="12">Liver</tissue>
    </source>
</reference>
<dbReference type="InterPro" id="IPR013767">
    <property type="entry name" value="PAS_fold"/>
</dbReference>
<dbReference type="PANTHER" id="PTHR46055:SF1">
    <property type="entry name" value="NEURONAL PAS DOMAIN-CONTAINING PROTEIN 2"/>
    <property type="match status" value="1"/>
</dbReference>
<dbReference type="PROSITE" id="PS50888">
    <property type="entry name" value="BHLH"/>
    <property type="match status" value="1"/>
</dbReference>
<reference evidence="13" key="3">
    <citation type="submission" date="2022-01" db="EMBL/GenBank/DDBJ databases">
        <authorList>
            <person name="Rubenstein D.R."/>
        </authorList>
    </citation>
    <scope>NUCLEOTIDE SEQUENCE</scope>
    <source>
        <strain evidence="13">SS15</strain>
        <tissue evidence="13">Liver</tissue>
    </source>
</reference>
<keyword evidence="3" id="KW-0090">Biological rhythms</keyword>
<feature type="compositionally biased region" description="Polar residues" evidence="9">
    <location>
        <begin position="610"/>
        <end position="639"/>
    </location>
</feature>
<evidence type="ECO:0000256" key="2">
    <source>
        <dbReference type="ARBA" id="ARBA00023015"/>
    </source>
</evidence>
<evidence type="ECO:0000259" key="10">
    <source>
        <dbReference type="PROSITE" id="PS50112"/>
    </source>
</evidence>
<organism evidence="12">
    <name type="scientific">Lamprotornis superbus</name>
    <dbReference type="NCBI Taxonomy" id="245042"/>
    <lineage>
        <taxon>Eukaryota</taxon>
        <taxon>Metazoa</taxon>
        <taxon>Chordata</taxon>
        <taxon>Craniata</taxon>
        <taxon>Vertebrata</taxon>
        <taxon>Euteleostomi</taxon>
        <taxon>Archelosauria</taxon>
        <taxon>Archosauria</taxon>
        <taxon>Dinosauria</taxon>
        <taxon>Saurischia</taxon>
        <taxon>Theropoda</taxon>
        <taxon>Coelurosauria</taxon>
        <taxon>Aves</taxon>
        <taxon>Neognathae</taxon>
        <taxon>Neoaves</taxon>
        <taxon>Telluraves</taxon>
        <taxon>Australaves</taxon>
        <taxon>Passeriformes</taxon>
        <taxon>Sturnidae</taxon>
        <taxon>Lamprotornis</taxon>
    </lineage>
</organism>
<evidence type="ECO:0000256" key="6">
    <source>
        <dbReference type="ARBA" id="ARBA00023163"/>
    </source>
</evidence>
<proteinExistence type="predicted"/>
<feature type="compositionally biased region" description="Polar residues" evidence="9">
    <location>
        <begin position="964"/>
        <end position="976"/>
    </location>
</feature>
<evidence type="ECO:0000256" key="4">
    <source>
        <dbReference type="ARBA" id="ARBA00023125"/>
    </source>
</evidence>
<feature type="coiled-coil region" evidence="8">
    <location>
        <begin position="684"/>
        <end position="711"/>
    </location>
</feature>
<dbReference type="AlphaFoldDB" id="A0A835NXJ2"/>
<evidence type="ECO:0000256" key="3">
    <source>
        <dbReference type="ARBA" id="ARBA00023108"/>
    </source>
</evidence>
<evidence type="ECO:0000259" key="11">
    <source>
        <dbReference type="PROSITE" id="PS50888"/>
    </source>
</evidence>
<dbReference type="Proteomes" id="UP000618051">
    <property type="component" value="Unassembled WGS sequence"/>
</dbReference>
<feature type="compositionally biased region" description="Polar residues" evidence="9">
    <location>
        <begin position="1"/>
        <end position="12"/>
    </location>
</feature>
<feature type="compositionally biased region" description="Low complexity" evidence="9">
    <location>
        <begin position="998"/>
        <end position="1009"/>
    </location>
</feature>
<keyword evidence="7" id="KW-0539">Nucleus</keyword>
<evidence type="ECO:0000256" key="1">
    <source>
        <dbReference type="ARBA" id="ARBA00022737"/>
    </source>
</evidence>
<evidence type="ECO:0000256" key="8">
    <source>
        <dbReference type="SAM" id="Coils"/>
    </source>
</evidence>
<keyword evidence="8" id="KW-0175">Coiled coil</keyword>
<dbReference type="SUPFAM" id="SSF55785">
    <property type="entry name" value="PYP-like sensor domain (PAS domain)"/>
    <property type="match status" value="2"/>
</dbReference>
<feature type="compositionally biased region" description="Low complexity" evidence="9">
    <location>
        <begin position="951"/>
        <end position="963"/>
    </location>
</feature>
<feature type="region of interest" description="Disordered" evidence="9">
    <location>
        <begin position="938"/>
        <end position="1029"/>
    </location>
</feature>
<dbReference type="SMART" id="SM00353">
    <property type="entry name" value="HLH"/>
    <property type="match status" value="1"/>
</dbReference>
<dbReference type="GO" id="GO:0032922">
    <property type="term" value="P:circadian regulation of gene expression"/>
    <property type="evidence" value="ECO:0007669"/>
    <property type="project" value="InterPro"/>
</dbReference>
<gene>
    <name evidence="13" type="ORF">IHE44_0005184</name>
    <name evidence="12" type="ORF">IHE44_007496</name>
</gene>
<feature type="compositionally biased region" description="Low complexity" evidence="9">
    <location>
        <begin position="1018"/>
        <end position="1029"/>
    </location>
</feature>
<dbReference type="InterPro" id="IPR011598">
    <property type="entry name" value="bHLH_dom"/>
</dbReference>
<dbReference type="FunFam" id="4.10.280.10:FF:000013">
    <property type="entry name" value="Circadian locomoter output cycles protein kaput"/>
    <property type="match status" value="1"/>
</dbReference>
<feature type="region of interest" description="Disordered" evidence="9">
    <location>
        <begin position="62"/>
        <end position="116"/>
    </location>
</feature>
<dbReference type="FunFam" id="3.30.450.20:FF:000022">
    <property type="entry name" value="circadian locomoter output cycles protein kaput"/>
    <property type="match status" value="1"/>
</dbReference>
<feature type="compositionally biased region" description="Low complexity" evidence="9">
    <location>
        <begin position="590"/>
        <end position="605"/>
    </location>
</feature>
<dbReference type="InterPro" id="IPR000014">
    <property type="entry name" value="PAS"/>
</dbReference>
<sequence length="1029" mass="116193">ELRKSFCNSKSTHSNKDTDHQSYKFISQPESGVIADVLEDASREMVFPPYHAWMGMAAERGCSHQGCEHSGGRVHAPQRGAKSRLSPRKNCLDNLMDEDEKDRAKRASRNKSEKKRRDQFNVLIKELSSMLPGNTRKMDKTTVLEKVIGFLQKHNEVSAQTEISEIQQDWKPSFLSNEEFTQLMLEALDGFIIAVTTGGSIIYVSDSITPLLGHLPCDVLDQNLLNFLPEQEHSEIYKMLSSCMLMTDSASSDYLKTDNELEFYCHLLRGSLNPKEFPTYEYIKFVGNFRSYSNVPNSTCNGFDEAVPRAYRTSPGKQICFVATVRLATPQFLKEMCIVEEPLEEFTSRHSLEWKFLFLDHRAPPIIGYLPFEVLGTSGYDYYHIDDLELLARCHEHCKYHMAQVPGKSLGHLSEIVISYAYLILKPSAHNTHLFKYFYPKAERSTYSKLVLILLSTYDRYFCHFFHISCHSHVGNCATSCVYFLLAVMQFGKGKSCCYRFLTKGQQWIWLQTHYYITYHQWNSKPEFIVCTHMVVSYADVRVERRQEMGLEEVSSEVVSSALKDSGASLDPEQHFNALDIGASILSASRTPSVSSRSSPKSSHTPKSDPASTPTKLITESNTPLPRTPSTQQDLSVHRLSQPTALQLPCELLPQQLLPQATLQNQPAPLAQFSAQFSMFQTIKDQLEQRTRILQANIRWQQEELQKIQEQLCLVQDSSVQMILQQPTVSLSFSNTQQLDPQQLQQRSGAISQQQLVPNPQLQGQITSSQTTNQQSLREASVISSQPFLRPQPEELFQQLLQLENGAGGHAKCRAGAAPVPGMRLPQPAAGPELLTLRLLPCLGKCCFCLRSVGFVWSFSSSNVTFFFSPSCARLLLSQPIQPMMPGSCNARHPSDLSMAGSQAKYSQTQQMFQSLEVQTSSSSSPIVLMGQAVLNQGFTTTPPSQPSSLPPMQLQHQQHQQQRYLQVQTPSSLHNEQPDSLLLPSYSPRQGNMGYHQTQQQQQQQQQQLTSRRRNSLSESSNLPQPLR</sequence>
<feature type="region of interest" description="Disordered" evidence="9">
    <location>
        <begin position="1"/>
        <end position="23"/>
    </location>
</feature>
<dbReference type="PANTHER" id="PTHR46055">
    <property type="entry name" value="CIRCADIAN LOCOMOTER OUTPUT CYCLES PROTEIN KAPUT"/>
    <property type="match status" value="1"/>
</dbReference>
<keyword evidence="14" id="KW-1185">Reference proteome</keyword>
<protein>
    <submittedName>
        <fullName evidence="12">Neuronal PAS domain-containing protein 2</fullName>
    </submittedName>
</protein>
<evidence type="ECO:0000256" key="7">
    <source>
        <dbReference type="ARBA" id="ARBA00023242"/>
    </source>
</evidence>
<feature type="region of interest" description="Disordered" evidence="9">
    <location>
        <begin position="590"/>
        <end position="639"/>
    </location>
</feature>
<dbReference type="GO" id="GO:0005737">
    <property type="term" value="C:cytoplasm"/>
    <property type="evidence" value="ECO:0007669"/>
    <property type="project" value="InterPro"/>
</dbReference>
<feature type="non-terminal residue" evidence="12">
    <location>
        <position position="1029"/>
    </location>
</feature>
<reference evidence="13 14" key="2">
    <citation type="journal article" date="2021" name="J. Hered.">
        <title>Feather Gene Expression Elucidates the Developmental Basis of Plumage Iridescence in African Starlings.</title>
        <authorList>
            <person name="Rubenstein D.R."/>
            <person name="Corvelo A."/>
            <person name="MacManes M.D."/>
            <person name="Maia R."/>
            <person name="Narzisi G."/>
            <person name="Rousaki A."/>
            <person name="Vandenabeele P."/>
            <person name="Shawkey M.D."/>
            <person name="Solomon J."/>
        </authorList>
    </citation>
    <scope>NUCLEOTIDE SEQUENCE [LARGE SCALE GENOMIC DNA]</scope>
    <source>
        <strain evidence="13">SS15</strain>
    </source>
</reference>
<dbReference type="Gene3D" id="3.30.450.20">
    <property type="entry name" value="PAS domain"/>
    <property type="match status" value="2"/>
</dbReference>
<feature type="compositionally biased region" description="Basic residues" evidence="9">
    <location>
        <begin position="104"/>
        <end position="114"/>
    </location>
</feature>
<evidence type="ECO:0000256" key="5">
    <source>
        <dbReference type="ARBA" id="ARBA00023159"/>
    </source>
</evidence>
<accession>A0A835NXJ2</accession>
<keyword evidence="4" id="KW-0238">DNA-binding</keyword>
<dbReference type="PRINTS" id="PR00785">
    <property type="entry name" value="NCTRNSLOCATR"/>
</dbReference>
<dbReference type="InterPro" id="IPR035965">
    <property type="entry name" value="PAS-like_dom_sf"/>
</dbReference>
<dbReference type="GO" id="GO:0046983">
    <property type="term" value="F:protein dimerization activity"/>
    <property type="evidence" value="ECO:0007669"/>
    <property type="project" value="InterPro"/>
</dbReference>
<dbReference type="SMART" id="SM00086">
    <property type="entry name" value="PAC"/>
    <property type="match status" value="1"/>
</dbReference>
<dbReference type="Pfam" id="PF14598">
    <property type="entry name" value="PAS_11"/>
    <property type="match status" value="1"/>
</dbReference>
<keyword evidence="2" id="KW-0805">Transcription regulation</keyword>
<dbReference type="Gene3D" id="4.10.280.10">
    <property type="entry name" value="Helix-loop-helix DNA-binding domain"/>
    <property type="match status" value="1"/>
</dbReference>
<dbReference type="InterPro" id="IPR001610">
    <property type="entry name" value="PAC"/>
</dbReference>
<evidence type="ECO:0000313" key="13">
    <source>
        <dbReference type="EMBL" id="KAI1241697.1"/>
    </source>
</evidence>
<dbReference type="GO" id="GO:1990513">
    <property type="term" value="C:CLOCK-BMAL transcription complex"/>
    <property type="evidence" value="ECO:0007669"/>
    <property type="project" value="TreeGrafter"/>
</dbReference>
<dbReference type="EMBL" id="JADDUC010000029">
    <property type="protein sequence ID" value="KAG0123405.1"/>
    <property type="molecule type" value="Genomic_DNA"/>
</dbReference>
<dbReference type="CDD" id="cd00130">
    <property type="entry name" value="PAS"/>
    <property type="match status" value="2"/>
</dbReference>
<evidence type="ECO:0000313" key="12">
    <source>
        <dbReference type="EMBL" id="KAG0123405.1"/>
    </source>
</evidence>